<dbReference type="CDD" id="cd07581">
    <property type="entry name" value="nitrilase_3"/>
    <property type="match status" value="1"/>
</dbReference>
<dbReference type="Gene3D" id="3.60.110.10">
    <property type="entry name" value="Carbon-nitrogen hydrolase"/>
    <property type="match status" value="1"/>
</dbReference>
<dbReference type="EMBL" id="RBKS01000001">
    <property type="protein sequence ID" value="RKR74721.1"/>
    <property type="molecule type" value="Genomic_DNA"/>
</dbReference>
<dbReference type="InterPro" id="IPR001110">
    <property type="entry name" value="UPF0012_CS"/>
</dbReference>
<evidence type="ECO:0000259" key="2">
    <source>
        <dbReference type="PROSITE" id="PS50263"/>
    </source>
</evidence>
<dbReference type="Pfam" id="PF00795">
    <property type="entry name" value="CN_hydrolase"/>
    <property type="match status" value="1"/>
</dbReference>
<keyword evidence="3" id="KW-0378">Hydrolase</keyword>
<evidence type="ECO:0000313" key="3">
    <source>
        <dbReference type="EMBL" id="RKR74721.1"/>
    </source>
</evidence>
<name>A0A495IHC6_9MICO</name>
<dbReference type="OrthoDB" id="9811121at2"/>
<feature type="domain" description="CN hydrolase" evidence="2">
    <location>
        <begin position="5"/>
        <end position="250"/>
    </location>
</feature>
<dbReference type="PANTHER" id="PTHR23088">
    <property type="entry name" value="NITRILASE-RELATED"/>
    <property type="match status" value="1"/>
</dbReference>
<evidence type="ECO:0000313" key="4">
    <source>
        <dbReference type="Proteomes" id="UP000280008"/>
    </source>
</evidence>
<dbReference type="AlphaFoldDB" id="A0A495IHC6"/>
<dbReference type="PANTHER" id="PTHR23088:SF27">
    <property type="entry name" value="DEAMINATED GLUTATHIONE AMIDASE"/>
    <property type="match status" value="1"/>
</dbReference>
<accession>A0A495IHC6</accession>
<dbReference type="SUPFAM" id="SSF56317">
    <property type="entry name" value="Carbon-nitrogen hydrolase"/>
    <property type="match status" value="1"/>
</dbReference>
<keyword evidence="4" id="KW-1185">Reference proteome</keyword>
<dbReference type="InterPro" id="IPR036526">
    <property type="entry name" value="C-N_Hydrolase_sf"/>
</dbReference>
<proteinExistence type="inferred from homology"/>
<dbReference type="PROSITE" id="PS50263">
    <property type="entry name" value="CN_HYDROLASE"/>
    <property type="match status" value="1"/>
</dbReference>
<protein>
    <submittedName>
        <fullName evidence="3">Putative amidohydrolase</fullName>
    </submittedName>
</protein>
<sequence>MTTSTTIAVAQFAPGPDTAANLAAIEALAGRAARRGARIVVFPEYSSFFEAAMGPASVAAAQPVDGPFVADLRRIAATLDLHLVAGLVESAAPDPDGAATKFSNTLVAVSPAGGIVATYRKLHLYDAFGQRESDWVVPGALTDPETFEVDGFTVGLQTCYDIRFPEVTRVLVDAGCDIVLVPAEWVRGPLKEHHWRTLVTARALENTIYVAAADHTPPVGVGNSLIVDPHGVTLASLGDEAGLAVAEVTRERLDAVRAQNPALLLRRFHVEPGAPATRP</sequence>
<dbReference type="RefSeq" id="WP_121369567.1">
    <property type="nucleotide sequence ID" value="NZ_RBKS01000001.1"/>
</dbReference>
<gene>
    <name evidence="3" type="ORF">C8E83_1850</name>
</gene>
<reference evidence="3 4" key="1">
    <citation type="submission" date="2018-10" db="EMBL/GenBank/DDBJ databases">
        <title>Sequencing the genomes of 1000 actinobacteria strains.</title>
        <authorList>
            <person name="Klenk H.-P."/>
        </authorList>
    </citation>
    <scope>NUCLEOTIDE SEQUENCE [LARGE SCALE GENOMIC DNA]</scope>
    <source>
        <strain evidence="3 4">DSM 17894</strain>
    </source>
</reference>
<dbReference type="GO" id="GO:0016787">
    <property type="term" value="F:hydrolase activity"/>
    <property type="evidence" value="ECO:0007669"/>
    <property type="project" value="UniProtKB-KW"/>
</dbReference>
<comment type="similarity">
    <text evidence="1">Belongs to the carbon-nitrogen hydrolase superfamily. NIT1/NIT2 family.</text>
</comment>
<dbReference type="PROSITE" id="PS01227">
    <property type="entry name" value="UPF0012"/>
    <property type="match status" value="1"/>
</dbReference>
<organism evidence="3 4">
    <name type="scientific">Frondihabitans australicus</name>
    <dbReference type="NCBI Taxonomy" id="386892"/>
    <lineage>
        <taxon>Bacteria</taxon>
        <taxon>Bacillati</taxon>
        <taxon>Actinomycetota</taxon>
        <taxon>Actinomycetes</taxon>
        <taxon>Micrococcales</taxon>
        <taxon>Microbacteriaceae</taxon>
        <taxon>Frondihabitans</taxon>
    </lineage>
</organism>
<evidence type="ECO:0000256" key="1">
    <source>
        <dbReference type="ARBA" id="ARBA00010613"/>
    </source>
</evidence>
<dbReference type="InterPro" id="IPR003010">
    <property type="entry name" value="C-N_Hydrolase"/>
</dbReference>
<dbReference type="Proteomes" id="UP000280008">
    <property type="component" value="Unassembled WGS sequence"/>
</dbReference>
<comment type="caution">
    <text evidence="3">The sequence shown here is derived from an EMBL/GenBank/DDBJ whole genome shotgun (WGS) entry which is preliminary data.</text>
</comment>